<keyword evidence="2" id="KW-1185">Reference proteome</keyword>
<dbReference type="AlphaFoldDB" id="A0A317XD00"/>
<dbReference type="SUPFAM" id="SSF53335">
    <property type="entry name" value="S-adenosyl-L-methionine-dependent methyltransferases"/>
    <property type="match status" value="1"/>
</dbReference>
<protein>
    <recommendedName>
        <fullName evidence="3">S-adenosyl-L-methionine-dependent methyltransferase</fullName>
    </recommendedName>
</protein>
<dbReference type="OrthoDB" id="4482343at2759"/>
<dbReference type="Gene3D" id="3.40.50.150">
    <property type="entry name" value="Vaccinia Virus protein VP39"/>
    <property type="match status" value="1"/>
</dbReference>
<proteinExistence type="predicted"/>
<sequence length="257" mass="29583">IVENILRNMETDTPGQSIFMNNYDNVTHLLQELNQWKQDSSIITQAGRVLDLRTGFGLWAMYFADNNPDCEVFGVDFVYMQPSSVPPNCEFHIIDLTRSNWWEMYTDISLVHINDLGGDISLLRCLLAGAFKCSMPCGVVELHGITFDLYNQKSWLYGFYKSLRAAYWKDGRRLDLPNRIPLMVEYSSDLQKRFLKTWFDGLEALALDLMTKHLGWTHETILLKCALARGELLKGTHGYLTIWNVYGSRPNINLQGL</sequence>
<comment type="caution">
    <text evidence="1">The sequence shown here is derived from an EMBL/GenBank/DDBJ whole genome shotgun (WGS) entry which is preliminary data.</text>
</comment>
<dbReference type="EMBL" id="MSFK01000002">
    <property type="protein sequence ID" value="PWY96011.1"/>
    <property type="molecule type" value="Genomic_DNA"/>
</dbReference>
<organism evidence="1 2">
    <name type="scientific">Aspergillus sclerotioniger CBS 115572</name>
    <dbReference type="NCBI Taxonomy" id="1450535"/>
    <lineage>
        <taxon>Eukaryota</taxon>
        <taxon>Fungi</taxon>
        <taxon>Dikarya</taxon>
        <taxon>Ascomycota</taxon>
        <taxon>Pezizomycotina</taxon>
        <taxon>Eurotiomycetes</taxon>
        <taxon>Eurotiomycetidae</taxon>
        <taxon>Eurotiales</taxon>
        <taxon>Aspergillaceae</taxon>
        <taxon>Aspergillus</taxon>
        <taxon>Aspergillus subgen. Circumdati</taxon>
    </lineage>
</organism>
<dbReference type="InterPro" id="IPR029063">
    <property type="entry name" value="SAM-dependent_MTases_sf"/>
</dbReference>
<gene>
    <name evidence="1" type="ORF">BO94DRAFT_455116</name>
</gene>
<dbReference type="GeneID" id="37109778"/>
<name>A0A317XD00_9EURO</name>
<dbReference type="STRING" id="1450535.A0A317XD00"/>
<reference evidence="1 2" key="1">
    <citation type="submission" date="2016-12" db="EMBL/GenBank/DDBJ databases">
        <title>The genomes of Aspergillus section Nigri reveals drivers in fungal speciation.</title>
        <authorList>
            <consortium name="DOE Joint Genome Institute"/>
            <person name="Vesth T.C."/>
            <person name="Nybo J."/>
            <person name="Theobald S."/>
            <person name="Brandl J."/>
            <person name="Frisvad J.C."/>
            <person name="Nielsen K.F."/>
            <person name="Lyhne E.K."/>
            <person name="Kogle M.E."/>
            <person name="Kuo A."/>
            <person name="Riley R."/>
            <person name="Clum A."/>
            <person name="Nolan M."/>
            <person name="Lipzen A."/>
            <person name="Salamov A."/>
            <person name="Henrissat B."/>
            <person name="Wiebenga A."/>
            <person name="De Vries R.P."/>
            <person name="Grigoriev I.V."/>
            <person name="Mortensen U.H."/>
            <person name="Andersen M.R."/>
            <person name="Baker S.E."/>
        </authorList>
    </citation>
    <scope>NUCLEOTIDE SEQUENCE [LARGE SCALE GENOMIC DNA]</scope>
    <source>
        <strain evidence="1 2">CBS 115572</strain>
    </source>
</reference>
<evidence type="ECO:0008006" key="3">
    <source>
        <dbReference type="Google" id="ProtNLM"/>
    </source>
</evidence>
<dbReference type="RefSeq" id="XP_025472772.1">
    <property type="nucleotide sequence ID" value="XM_025607635.1"/>
</dbReference>
<accession>A0A317XD00</accession>
<feature type="non-terminal residue" evidence="1">
    <location>
        <position position="1"/>
    </location>
</feature>
<evidence type="ECO:0000313" key="1">
    <source>
        <dbReference type="EMBL" id="PWY96011.1"/>
    </source>
</evidence>
<dbReference type="Proteomes" id="UP000246702">
    <property type="component" value="Unassembled WGS sequence"/>
</dbReference>
<evidence type="ECO:0000313" key="2">
    <source>
        <dbReference type="Proteomes" id="UP000246702"/>
    </source>
</evidence>